<evidence type="ECO:0000313" key="1">
    <source>
        <dbReference type="EMBL" id="JAD82043.1"/>
    </source>
</evidence>
<proteinExistence type="predicted"/>
<dbReference type="AlphaFoldDB" id="A0A0A9D5S4"/>
<name>A0A0A9D5S4_ARUDO</name>
<dbReference type="EMBL" id="GBRH01215852">
    <property type="protein sequence ID" value="JAD82043.1"/>
    <property type="molecule type" value="Transcribed_RNA"/>
</dbReference>
<accession>A0A0A9D5S4</accession>
<reference evidence="1" key="1">
    <citation type="submission" date="2014-09" db="EMBL/GenBank/DDBJ databases">
        <authorList>
            <person name="Magalhaes I.L.F."/>
            <person name="Oliveira U."/>
            <person name="Santos F.R."/>
            <person name="Vidigal T.H.D.A."/>
            <person name="Brescovit A.D."/>
            <person name="Santos A.J."/>
        </authorList>
    </citation>
    <scope>NUCLEOTIDE SEQUENCE</scope>
    <source>
        <tissue evidence="1">Shoot tissue taken approximately 20 cm above the soil surface</tissue>
    </source>
</reference>
<protein>
    <submittedName>
        <fullName evidence="1">ILL11</fullName>
    </submittedName>
</protein>
<organism evidence="1">
    <name type="scientific">Arundo donax</name>
    <name type="common">Giant reed</name>
    <name type="synonym">Donax arundinaceus</name>
    <dbReference type="NCBI Taxonomy" id="35708"/>
    <lineage>
        <taxon>Eukaryota</taxon>
        <taxon>Viridiplantae</taxon>
        <taxon>Streptophyta</taxon>
        <taxon>Embryophyta</taxon>
        <taxon>Tracheophyta</taxon>
        <taxon>Spermatophyta</taxon>
        <taxon>Magnoliopsida</taxon>
        <taxon>Liliopsida</taxon>
        <taxon>Poales</taxon>
        <taxon>Poaceae</taxon>
        <taxon>PACMAD clade</taxon>
        <taxon>Arundinoideae</taxon>
        <taxon>Arundineae</taxon>
        <taxon>Arundo</taxon>
    </lineage>
</organism>
<sequence>MKHTVSTLQLVMGFHLIRGSSRVLVLKQIASSQRCLHSRTVGKGILIDGEVGRVMGRLWSASLVVQAHEVVVRDRDRFGVEGKILGAHQWLPIPNVLGANHLAGHLHEEIMELGAVVCWWKERAVLCEEVHGSTASLHRCL</sequence>
<reference evidence="1" key="2">
    <citation type="journal article" date="2015" name="Data Brief">
        <title>Shoot transcriptome of the giant reed, Arundo donax.</title>
        <authorList>
            <person name="Barrero R.A."/>
            <person name="Guerrero F.D."/>
            <person name="Moolhuijzen P."/>
            <person name="Goolsby J.A."/>
            <person name="Tidwell J."/>
            <person name="Bellgard S.E."/>
            <person name="Bellgard M.I."/>
        </authorList>
    </citation>
    <scope>NUCLEOTIDE SEQUENCE</scope>
    <source>
        <tissue evidence="1">Shoot tissue taken approximately 20 cm above the soil surface</tissue>
    </source>
</reference>